<proteinExistence type="predicted"/>
<dbReference type="RefSeq" id="WP_099069184.1">
    <property type="nucleotide sequence ID" value="NZ_LAHD01000143.1"/>
</dbReference>
<sequence length="76" mass="8529">MNRINVENFITKENLVELDDKTAAMVYGGSSYSFDESLARLNNAFNEAISRGIQLEVLKIQKGQEFKAANTSIDQK</sequence>
<organism evidence="1 2">
    <name type="scientific">Nostoc linckia z8</name>
    <dbReference type="NCBI Taxonomy" id="1628746"/>
    <lineage>
        <taxon>Bacteria</taxon>
        <taxon>Bacillati</taxon>
        <taxon>Cyanobacteriota</taxon>
        <taxon>Cyanophyceae</taxon>
        <taxon>Nostocales</taxon>
        <taxon>Nostocaceae</taxon>
        <taxon>Nostoc</taxon>
    </lineage>
</organism>
<evidence type="ECO:0000313" key="2">
    <source>
        <dbReference type="Proteomes" id="UP000222310"/>
    </source>
</evidence>
<reference evidence="1 2" key="1">
    <citation type="submission" date="2015-02" db="EMBL/GenBank/DDBJ databases">
        <title>Nostoc linckia genome annotation.</title>
        <authorList>
            <person name="Zhou Z."/>
        </authorList>
    </citation>
    <scope>NUCLEOTIDE SEQUENCE [LARGE SCALE GENOMIC DNA]</scope>
    <source>
        <strain evidence="2">z8</strain>
    </source>
</reference>
<name>A0A9Q5Z677_NOSLI</name>
<comment type="caution">
    <text evidence="1">The sequence shown here is derived from an EMBL/GenBank/DDBJ whole genome shotgun (WGS) entry which is preliminary data.</text>
</comment>
<accession>A0A9Q5Z677</accession>
<evidence type="ECO:0000313" key="1">
    <source>
        <dbReference type="EMBL" id="PHJ95496.1"/>
    </source>
</evidence>
<dbReference type="EMBL" id="LAHD01000143">
    <property type="protein sequence ID" value="PHJ95496.1"/>
    <property type="molecule type" value="Genomic_DNA"/>
</dbReference>
<dbReference type="AlphaFoldDB" id="A0A9Q5Z677"/>
<protein>
    <submittedName>
        <fullName evidence="1">Uncharacterized protein</fullName>
    </submittedName>
</protein>
<gene>
    <name evidence="1" type="ORF">VF08_31955</name>
</gene>
<dbReference type="GeneID" id="57097527"/>
<dbReference type="Proteomes" id="UP000222310">
    <property type="component" value="Unassembled WGS sequence"/>
</dbReference>